<dbReference type="AlphaFoldDB" id="A0AAP0EDI8"/>
<organism evidence="1 2">
    <name type="scientific">Stephania japonica</name>
    <dbReference type="NCBI Taxonomy" id="461633"/>
    <lineage>
        <taxon>Eukaryota</taxon>
        <taxon>Viridiplantae</taxon>
        <taxon>Streptophyta</taxon>
        <taxon>Embryophyta</taxon>
        <taxon>Tracheophyta</taxon>
        <taxon>Spermatophyta</taxon>
        <taxon>Magnoliopsida</taxon>
        <taxon>Ranunculales</taxon>
        <taxon>Menispermaceae</taxon>
        <taxon>Menispermoideae</taxon>
        <taxon>Cissampelideae</taxon>
        <taxon>Stephania</taxon>
    </lineage>
</organism>
<name>A0AAP0EDI8_9MAGN</name>
<accession>A0AAP0EDI8</accession>
<keyword evidence="2" id="KW-1185">Reference proteome</keyword>
<dbReference type="EMBL" id="JBBNAE010000010">
    <property type="protein sequence ID" value="KAK9091346.1"/>
    <property type="molecule type" value="Genomic_DNA"/>
</dbReference>
<protein>
    <submittedName>
        <fullName evidence="1">Uncharacterized protein</fullName>
    </submittedName>
</protein>
<sequence>MADQRGLSDENGTSSPRAVSIEKFRTLTQRVVDQERQLEEILAILRASIAAASLPSTDRVAVTQEANTPVVMTTTTLPTPTTARPVMAVVPRALTEITQTTPIGRSAVGAKELA</sequence>
<reference evidence="1 2" key="1">
    <citation type="submission" date="2024-01" db="EMBL/GenBank/DDBJ databases">
        <title>Genome assemblies of Stephania.</title>
        <authorList>
            <person name="Yang L."/>
        </authorList>
    </citation>
    <scope>NUCLEOTIDE SEQUENCE [LARGE SCALE GENOMIC DNA]</scope>
    <source>
        <strain evidence="1">QJT</strain>
        <tissue evidence="1">Leaf</tissue>
    </source>
</reference>
<proteinExistence type="predicted"/>
<evidence type="ECO:0000313" key="2">
    <source>
        <dbReference type="Proteomes" id="UP001417504"/>
    </source>
</evidence>
<evidence type="ECO:0000313" key="1">
    <source>
        <dbReference type="EMBL" id="KAK9091346.1"/>
    </source>
</evidence>
<comment type="caution">
    <text evidence="1">The sequence shown here is derived from an EMBL/GenBank/DDBJ whole genome shotgun (WGS) entry which is preliminary data.</text>
</comment>
<dbReference type="Proteomes" id="UP001417504">
    <property type="component" value="Unassembled WGS sequence"/>
</dbReference>
<gene>
    <name evidence="1" type="ORF">Sjap_024523</name>
</gene>